<dbReference type="InterPro" id="IPR045584">
    <property type="entry name" value="Pilin-like"/>
</dbReference>
<gene>
    <name evidence="1" type="ORF">VHP8226_03003</name>
</gene>
<comment type="caution">
    <text evidence="1">The sequence shown here is derived from an EMBL/GenBank/DDBJ whole genome shotgun (WGS) entry which is preliminary data.</text>
</comment>
<protein>
    <recommendedName>
        <fullName evidence="3">MSHA biogenesis protein MshA</fullName>
    </recommendedName>
</protein>
<accession>A0ABN8DJI8</accession>
<dbReference type="Proteomes" id="UP000838160">
    <property type="component" value="Unassembled WGS sequence"/>
</dbReference>
<evidence type="ECO:0000313" key="1">
    <source>
        <dbReference type="EMBL" id="CAH0529006.1"/>
    </source>
</evidence>
<keyword evidence="2" id="KW-1185">Reference proteome</keyword>
<organism evidence="1 2">
    <name type="scientific">Vibrio hippocampi</name>
    <dbReference type="NCBI Taxonomy" id="654686"/>
    <lineage>
        <taxon>Bacteria</taxon>
        <taxon>Pseudomonadati</taxon>
        <taxon>Pseudomonadota</taxon>
        <taxon>Gammaproteobacteria</taxon>
        <taxon>Vibrionales</taxon>
        <taxon>Vibrionaceae</taxon>
        <taxon>Vibrio</taxon>
    </lineage>
</organism>
<evidence type="ECO:0000313" key="2">
    <source>
        <dbReference type="Proteomes" id="UP000838160"/>
    </source>
</evidence>
<reference evidence="1" key="1">
    <citation type="submission" date="2021-12" db="EMBL/GenBank/DDBJ databases">
        <authorList>
            <person name="Rodrigo-Torres L."/>
            <person name="Arahal R. D."/>
            <person name="Lucena T."/>
        </authorList>
    </citation>
    <scope>NUCLEOTIDE SEQUENCE</scope>
    <source>
        <strain evidence="1">CECT 8226</strain>
    </source>
</reference>
<proteinExistence type="predicted"/>
<evidence type="ECO:0008006" key="3">
    <source>
        <dbReference type="Google" id="ProtNLM"/>
    </source>
</evidence>
<dbReference type="SUPFAM" id="SSF54523">
    <property type="entry name" value="Pili subunits"/>
    <property type="match status" value="1"/>
</dbReference>
<name>A0ABN8DJI8_9VIBR</name>
<sequence length="147" mass="15662">MIELVIIIVTLSLVAVIAIPRLISLTSAAKTSALESFGATLSSASRLTYHQAVIEDKDNLDSSIDPEVSGIKIHYGFPIAHAAGIGTSVHGIGSDFFELSSHIESIDNEVIVYGFASDDPQDKCVVVYKTNGKNPPTIRTPDETDCS</sequence>
<dbReference type="EMBL" id="CAKLCM010000003">
    <property type="protein sequence ID" value="CAH0529006.1"/>
    <property type="molecule type" value="Genomic_DNA"/>
</dbReference>